<protein>
    <submittedName>
        <fullName evidence="2">Acetyltransferase</fullName>
    </submittedName>
</protein>
<dbReference type="PROSITE" id="PS51186">
    <property type="entry name" value="GNAT"/>
    <property type="match status" value="1"/>
</dbReference>
<dbReference type="CDD" id="cd04301">
    <property type="entry name" value="NAT_SF"/>
    <property type="match status" value="1"/>
</dbReference>
<dbReference type="PANTHER" id="PTHR39173">
    <property type="entry name" value="ACETYLTRANSFERASE"/>
    <property type="match status" value="1"/>
</dbReference>
<dbReference type="EMBL" id="CADCUP010000019">
    <property type="protein sequence ID" value="CAA9373044.1"/>
    <property type="molecule type" value="Genomic_DNA"/>
</dbReference>
<dbReference type="InterPro" id="IPR016181">
    <property type="entry name" value="Acyl_CoA_acyltransferase"/>
</dbReference>
<dbReference type="PANTHER" id="PTHR39173:SF1">
    <property type="entry name" value="ACETYLTRANSFERASE"/>
    <property type="match status" value="1"/>
</dbReference>
<gene>
    <name evidence="2" type="ORF">AVDCRST_MAG06-231</name>
</gene>
<feature type="domain" description="N-acetyltransferase" evidence="1">
    <location>
        <begin position="31"/>
        <end position="172"/>
    </location>
</feature>
<name>A0A6J4N4P2_9ACTN</name>
<dbReference type="Pfam" id="PF00583">
    <property type="entry name" value="Acetyltransf_1"/>
    <property type="match status" value="1"/>
</dbReference>
<dbReference type="RefSeq" id="WP_295656266.1">
    <property type="nucleotide sequence ID" value="NZ_CADCUP010000019.1"/>
</dbReference>
<sequence>MVVELVLPDLRYADSWIEAVREFGGTTMHGSGLWDLTADHASVETLAARVPVLLEQSDHATALPEGRVHSDYWWMVEDEEFVGYLAIRHQLTDLLLQEGGHIGYAVRPSRRGRGHATRALTLALGRARELGLERVLLTCEEGNTASARTIERNGGVWEDSRRGRRRYWIDLASDE</sequence>
<dbReference type="AlphaFoldDB" id="A0A6J4N4P2"/>
<reference evidence="2" key="1">
    <citation type="submission" date="2020-02" db="EMBL/GenBank/DDBJ databases">
        <authorList>
            <person name="Meier V. D."/>
        </authorList>
    </citation>
    <scope>NUCLEOTIDE SEQUENCE</scope>
    <source>
        <strain evidence="2">AVDCRST_MAG06</strain>
    </source>
</reference>
<dbReference type="GO" id="GO:0016747">
    <property type="term" value="F:acyltransferase activity, transferring groups other than amino-acyl groups"/>
    <property type="evidence" value="ECO:0007669"/>
    <property type="project" value="InterPro"/>
</dbReference>
<dbReference type="Gene3D" id="3.40.630.30">
    <property type="match status" value="1"/>
</dbReference>
<evidence type="ECO:0000259" key="1">
    <source>
        <dbReference type="PROSITE" id="PS51186"/>
    </source>
</evidence>
<proteinExistence type="predicted"/>
<organism evidence="2">
    <name type="scientific">uncultured Nocardioides sp</name>
    <dbReference type="NCBI Taxonomy" id="198441"/>
    <lineage>
        <taxon>Bacteria</taxon>
        <taxon>Bacillati</taxon>
        <taxon>Actinomycetota</taxon>
        <taxon>Actinomycetes</taxon>
        <taxon>Propionibacteriales</taxon>
        <taxon>Nocardioidaceae</taxon>
        <taxon>Nocardioides</taxon>
        <taxon>environmental samples</taxon>
    </lineage>
</organism>
<dbReference type="SUPFAM" id="SSF55729">
    <property type="entry name" value="Acyl-CoA N-acyltransferases (Nat)"/>
    <property type="match status" value="1"/>
</dbReference>
<dbReference type="InterPro" id="IPR000182">
    <property type="entry name" value="GNAT_dom"/>
</dbReference>
<keyword evidence="2" id="KW-0808">Transferase</keyword>
<accession>A0A6J4N4P2</accession>
<evidence type="ECO:0000313" key="2">
    <source>
        <dbReference type="EMBL" id="CAA9373044.1"/>
    </source>
</evidence>